<accession>A0A2N9LHV8</accession>
<name>A0A2N9LHV8_9BACT</name>
<evidence type="ECO:0000313" key="2">
    <source>
        <dbReference type="Proteomes" id="UP000239735"/>
    </source>
</evidence>
<reference evidence="2" key="1">
    <citation type="submission" date="2018-02" db="EMBL/GenBank/DDBJ databases">
        <authorList>
            <person name="Hausmann B."/>
        </authorList>
    </citation>
    <scope>NUCLEOTIDE SEQUENCE [LARGE SCALE GENOMIC DNA]</scope>
    <source>
        <strain evidence="2">Peat soil MAG SbA5</strain>
    </source>
</reference>
<dbReference type="Proteomes" id="UP000239735">
    <property type="component" value="Unassembled WGS sequence"/>
</dbReference>
<dbReference type="AlphaFoldDB" id="A0A2N9LHV8"/>
<evidence type="ECO:0000313" key="1">
    <source>
        <dbReference type="EMBL" id="SPE22838.1"/>
    </source>
</evidence>
<proteinExistence type="predicted"/>
<dbReference type="EMBL" id="OKRB01000094">
    <property type="protein sequence ID" value="SPE22838.1"/>
    <property type="molecule type" value="Genomic_DNA"/>
</dbReference>
<sequence>MCGKNRYEGADPLLEEEERPRLAFSTCLAPDHLLQLFATPFRQ</sequence>
<organism evidence="1 2">
    <name type="scientific">Candidatus Sulfuritelmatomonas gaucii</name>
    <dbReference type="NCBI Taxonomy" id="2043161"/>
    <lineage>
        <taxon>Bacteria</taxon>
        <taxon>Pseudomonadati</taxon>
        <taxon>Acidobacteriota</taxon>
        <taxon>Terriglobia</taxon>
        <taxon>Terriglobales</taxon>
        <taxon>Acidobacteriaceae</taxon>
        <taxon>Candidatus Sulfuritelmatomonas</taxon>
    </lineage>
</organism>
<protein>
    <submittedName>
        <fullName evidence="1">Uncharacterized protein</fullName>
    </submittedName>
</protein>
<gene>
    <name evidence="1" type="ORF">SBA5_370013</name>
</gene>